<evidence type="ECO:0000313" key="4">
    <source>
        <dbReference type="Proteomes" id="UP000008633"/>
    </source>
</evidence>
<feature type="domain" description="Ppx/GppA phosphatase N-terminal" evidence="2">
    <location>
        <begin position="62"/>
        <end position="336"/>
    </location>
</feature>
<accession>E6X0M5</accession>
<dbReference type="Gene3D" id="3.30.420.150">
    <property type="entry name" value="Exopolyphosphatase. Domain 2"/>
    <property type="match status" value="1"/>
</dbReference>
<sequence>MRNYGKRRETAPSSKKKDFAEQSHPELLTPHSSLLTHKYTIGFDLGSNTLRAVKYDCTSREFVAEYEKIVRTAEGLVESGRISEAAIGRVIEAVHEARERLGCDDAKIRAVATEAMRRAANREEVLQRIEDETGIRFEVIDGEEEARLTLLAVRERLKRLGIDAESFVMVDIGGGSTELVFNYREEIVSRSFPLGIVTLSQEAGGWRNVPAALEKHLPTLKGFIGDVYAHQGKPRLFSATAGTPTTVAALKLGMDYESYDSARINGTRLCRQDLEKTLQMLLAMNPEERQKAVGVGRDDLIAAGILIFDALFDLLGFEECIVIDDGLREGVAVSLCEDETARD</sequence>
<dbReference type="InterPro" id="IPR043129">
    <property type="entry name" value="ATPase_NBD"/>
</dbReference>
<dbReference type="PANTHER" id="PTHR30005:SF0">
    <property type="entry name" value="RETROGRADE REGULATION PROTEIN 2"/>
    <property type="match status" value="1"/>
</dbReference>
<dbReference type="PANTHER" id="PTHR30005">
    <property type="entry name" value="EXOPOLYPHOSPHATASE"/>
    <property type="match status" value="1"/>
</dbReference>
<dbReference type="RefSeq" id="WP_013553441.1">
    <property type="nucleotide sequence ID" value="NC_014935.1"/>
</dbReference>
<dbReference type="STRING" id="749222.Nitsa_0475"/>
<evidence type="ECO:0000313" key="3">
    <source>
        <dbReference type="EMBL" id="ADV45745.1"/>
    </source>
</evidence>
<feature type="region of interest" description="Disordered" evidence="1">
    <location>
        <begin position="1"/>
        <end position="26"/>
    </location>
</feature>
<dbReference type="Proteomes" id="UP000008633">
    <property type="component" value="Chromosome"/>
</dbReference>
<organism evidence="3 4">
    <name type="scientific">Nitratifractor salsuginis (strain DSM 16511 / JCM 12458 / E9I37-1)</name>
    <dbReference type="NCBI Taxonomy" id="749222"/>
    <lineage>
        <taxon>Bacteria</taxon>
        <taxon>Pseudomonadati</taxon>
        <taxon>Campylobacterota</taxon>
        <taxon>Epsilonproteobacteria</taxon>
        <taxon>Campylobacterales</taxon>
        <taxon>Sulfurovaceae</taxon>
        <taxon>Nitratifractor</taxon>
    </lineage>
</organism>
<reference evidence="4" key="2">
    <citation type="submission" date="2011-01" db="EMBL/GenBank/DDBJ databases">
        <title>The complete genome of Nitratifractor salsuginis DSM 16511.</title>
        <authorList>
            <consortium name="US DOE Joint Genome Institute (JGI-PGF)"/>
            <person name="Lucas S."/>
            <person name="Copeland A."/>
            <person name="Lapidus A."/>
            <person name="Bruce D."/>
            <person name="Goodwin L."/>
            <person name="Pitluck S."/>
            <person name="Kyrpides N."/>
            <person name="Mavromatis K."/>
            <person name="Ivanova N."/>
            <person name="Mikhailova N."/>
            <person name="Zeytun A."/>
            <person name="Detter J.C."/>
            <person name="Tapia R."/>
            <person name="Han C."/>
            <person name="Land M."/>
            <person name="Hauser L."/>
            <person name="Markowitz V."/>
            <person name="Cheng J.-F."/>
            <person name="Hugenholtz P."/>
            <person name="Woyke T."/>
            <person name="Wu D."/>
            <person name="Tindall B."/>
            <person name="Schuetze A."/>
            <person name="Brambilla E."/>
            <person name="Klenk H.-P."/>
            <person name="Eisen J.A."/>
        </authorList>
    </citation>
    <scope>NUCLEOTIDE SEQUENCE [LARGE SCALE GENOMIC DNA]</scope>
    <source>
        <strain evidence="4">DSM 16511 / JCM 12458 / E9I37-1</strain>
    </source>
</reference>
<dbReference type="Pfam" id="PF02541">
    <property type="entry name" value="Ppx-GppA"/>
    <property type="match status" value="1"/>
</dbReference>
<dbReference type="SUPFAM" id="SSF53067">
    <property type="entry name" value="Actin-like ATPase domain"/>
    <property type="match status" value="2"/>
</dbReference>
<gene>
    <name evidence="3" type="ordered locus">Nitsa_0475</name>
</gene>
<evidence type="ECO:0000259" key="2">
    <source>
        <dbReference type="Pfam" id="PF02541"/>
    </source>
</evidence>
<dbReference type="InterPro" id="IPR050273">
    <property type="entry name" value="GppA/Ppx_hydrolase"/>
</dbReference>
<dbReference type="HOGENOM" id="CLU_025908_1_2_7"/>
<evidence type="ECO:0000256" key="1">
    <source>
        <dbReference type="SAM" id="MobiDB-lite"/>
    </source>
</evidence>
<protein>
    <submittedName>
        <fullName evidence="3">Ppx/GppA phosphatase</fullName>
    </submittedName>
</protein>
<dbReference type="InterPro" id="IPR003695">
    <property type="entry name" value="Ppx_GppA_N"/>
</dbReference>
<dbReference type="GO" id="GO:0016462">
    <property type="term" value="F:pyrophosphatase activity"/>
    <property type="evidence" value="ECO:0007669"/>
    <property type="project" value="TreeGrafter"/>
</dbReference>
<name>E6X0M5_NITSE</name>
<dbReference type="Gene3D" id="3.30.420.40">
    <property type="match status" value="1"/>
</dbReference>
<dbReference type="EMBL" id="CP002452">
    <property type="protein sequence ID" value="ADV45745.1"/>
    <property type="molecule type" value="Genomic_DNA"/>
</dbReference>
<dbReference type="AlphaFoldDB" id="E6X0M5"/>
<feature type="compositionally biased region" description="Basic and acidic residues" evidence="1">
    <location>
        <begin position="1"/>
        <end position="24"/>
    </location>
</feature>
<keyword evidence="4" id="KW-1185">Reference proteome</keyword>
<dbReference type="KEGG" id="nsa:Nitsa_0475"/>
<dbReference type="OrthoDB" id="9793035at2"/>
<dbReference type="CDD" id="cd24054">
    <property type="entry name" value="ASKHA_NBD_AaPPX-GppA_MtPPX2-like"/>
    <property type="match status" value="1"/>
</dbReference>
<proteinExistence type="predicted"/>
<dbReference type="eggNOG" id="COG0248">
    <property type="taxonomic scope" value="Bacteria"/>
</dbReference>
<reference evidence="3 4" key="1">
    <citation type="journal article" date="2011" name="Stand. Genomic Sci.">
        <title>Complete genome sequence of Nitratifractor salsuginis type strain (E9I37-1).</title>
        <authorList>
            <person name="Anderson I."/>
            <person name="Sikorski J."/>
            <person name="Zeytun A."/>
            <person name="Nolan M."/>
            <person name="Lapidus A."/>
            <person name="Lucas S."/>
            <person name="Hammon N."/>
            <person name="Deshpande S."/>
            <person name="Cheng J.F."/>
            <person name="Tapia R."/>
            <person name="Han C."/>
            <person name="Goodwin L."/>
            <person name="Pitluck S."/>
            <person name="Liolios K."/>
            <person name="Pagani I."/>
            <person name="Ivanova N."/>
            <person name="Huntemann M."/>
            <person name="Mavromatis K."/>
            <person name="Ovchinikova G."/>
            <person name="Pati A."/>
            <person name="Chen A."/>
            <person name="Palaniappan K."/>
            <person name="Land M."/>
            <person name="Hauser L."/>
            <person name="Brambilla E.M."/>
            <person name="Ngatchou-Djao O.D."/>
            <person name="Rohde M."/>
            <person name="Tindall B.J."/>
            <person name="Goker M."/>
            <person name="Detter J.C."/>
            <person name="Woyke T."/>
            <person name="Bristow J."/>
            <person name="Eisen J.A."/>
            <person name="Markowitz V."/>
            <person name="Hugenholtz P."/>
            <person name="Klenk H.P."/>
            <person name="Kyrpides N.C."/>
        </authorList>
    </citation>
    <scope>NUCLEOTIDE SEQUENCE [LARGE SCALE GENOMIC DNA]</scope>
    <source>
        <strain evidence="4">DSM 16511 / JCM 12458 / E9I37-1</strain>
    </source>
</reference>